<evidence type="ECO:0000256" key="3">
    <source>
        <dbReference type="ARBA" id="ARBA00022475"/>
    </source>
</evidence>
<proteinExistence type="inferred from homology"/>
<keyword evidence="3" id="KW-1003">Cell membrane</keyword>
<evidence type="ECO:0000256" key="5">
    <source>
        <dbReference type="ARBA" id="ARBA00022989"/>
    </source>
</evidence>
<dbReference type="EMBL" id="JAVRBK010000004">
    <property type="protein sequence ID" value="KAK5644622.1"/>
    <property type="molecule type" value="Genomic_DNA"/>
</dbReference>
<evidence type="ECO:0000313" key="11">
    <source>
        <dbReference type="EMBL" id="KAK5644622.1"/>
    </source>
</evidence>
<evidence type="ECO:0000256" key="7">
    <source>
        <dbReference type="ARBA" id="ARBA00023170"/>
    </source>
</evidence>
<evidence type="ECO:0000256" key="1">
    <source>
        <dbReference type="ARBA" id="ARBA00004651"/>
    </source>
</evidence>
<dbReference type="SUPFAM" id="SSF53850">
    <property type="entry name" value="Periplasmic binding protein-like II"/>
    <property type="match status" value="1"/>
</dbReference>
<dbReference type="Gene3D" id="1.10.287.70">
    <property type="match status" value="1"/>
</dbReference>
<protein>
    <recommendedName>
        <fullName evidence="10">Ionotropic glutamate receptor C-terminal domain-containing protein</fullName>
    </recommendedName>
</protein>
<feature type="transmembrane region" description="Helical" evidence="9">
    <location>
        <begin position="344"/>
        <end position="361"/>
    </location>
</feature>
<evidence type="ECO:0000256" key="8">
    <source>
        <dbReference type="ARBA" id="ARBA00023180"/>
    </source>
</evidence>
<organism evidence="11 12">
    <name type="scientific">Pyrocoelia pectoralis</name>
    <dbReference type="NCBI Taxonomy" id="417401"/>
    <lineage>
        <taxon>Eukaryota</taxon>
        <taxon>Metazoa</taxon>
        <taxon>Ecdysozoa</taxon>
        <taxon>Arthropoda</taxon>
        <taxon>Hexapoda</taxon>
        <taxon>Insecta</taxon>
        <taxon>Pterygota</taxon>
        <taxon>Neoptera</taxon>
        <taxon>Endopterygota</taxon>
        <taxon>Coleoptera</taxon>
        <taxon>Polyphaga</taxon>
        <taxon>Elateriformia</taxon>
        <taxon>Elateroidea</taxon>
        <taxon>Lampyridae</taxon>
        <taxon>Lampyrinae</taxon>
        <taxon>Pyrocoelia</taxon>
    </lineage>
</organism>
<keyword evidence="6 9" id="KW-0472">Membrane</keyword>
<accession>A0AAN7VBK2</accession>
<dbReference type="GO" id="GO:0005886">
    <property type="term" value="C:plasma membrane"/>
    <property type="evidence" value="ECO:0007669"/>
    <property type="project" value="UniProtKB-SubCell"/>
</dbReference>
<dbReference type="AlphaFoldDB" id="A0AAN7VBK2"/>
<dbReference type="GO" id="GO:0050906">
    <property type="term" value="P:detection of stimulus involved in sensory perception"/>
    <property type="evidence" value="ECO:0007669"/>
    <property type="project" value="UniProtKB-ARBA"/>
</dbReference>
<feature type="transmembrane region" description="Helical" evidence="9">
    <location>
        <begin position="560"/>
        <end position="584"/>
    </location>
</feature>
<feature type="domain" description="Ionotropic glutamate receptor C-terminal" evidence="10">
    <location>
        <begin position="302"/>
        <end position="488"/>
    </location>
</feature>
<dbReference type="Pfam" id="PF00060">
    <property type="entry name" value="Lig_chan"/>
    <property type="match status" value="1"/>
</dbReference>
<feature type="transmembrane region" description="Helical" evidence="9">
    <location>
        <begin position="373"/>
        <end position="396"/>
    </location>
</feature>
<sequence>MPPSVVLDVQPTIGTRSHGLTAKQSMRGHMHGPAVVTDSVKLWKTLSSNGVLASFHPILVEVPQFPVLVVIDLDCNYSLKLLTMVNKEMFAFPYRWLLISTNESSTMISTVFAMNIVLNSDVVLARHAEAGNYTLTKIYRLEPNLEIIQEKFGYWEDRSGLVLVSKRSGRRNLSKITLNTCLVVTVNDSLLHLTDKRERHIDTISKVSYALLLHLGDILNATLKYSVQNTWGYQGNQSDWNGMIGELQRGEAVIGGTVLFLRSDRIPVIDYVGMTIPTRSKFVFKQPKLSYVVNVYALPFNWTVWLSLLFMVLFIVTTLYEAIKWNNCTKENMRKRNYFESKPVLLDIIFLAFGAVCQQGSTFTPSNASGRIITILMFTSLMFLYTAYSANIVALLQSSSNNIRTLTDLLNSRLSVGVDDTVFNRFYFPHATEPVRKALYQQKVAPLRQSPRYFSIRDGIEMMRNDHFAFHMETGVGYQFVLQTFQEHEKCGLTEIQFLQVSDPALALQKNTPYKKLIQIGLRKIHESGLQMREVSLLYTKKPICLNKASSFVNVGLVDCYLASAILLIGVILSLAIFLFEIILSKQ</sequence>
<dbReference type="PANTHER" id="PTHR42643">
    <property type="entry name" value="IONOTROPIC RECEPTOR 20A-RELATED"/>
    <property type="match status" value="1"/>
</dbReference>
<reference evidence="11 12" key="1">
    <citation type="journal article" date="2024" name="Insects">
        <title>An Improved Chromosome-Level Genome Assembly of the Firefly Pyrocoelia pectoralis.</title>
        <authorList>
            <person name="Fu X."/>
            <person name="Meyer-Rochow V.B."/>
            <person name="Ballantyne L."/>
            <person name="Zhu X."/>
        </authorList>
    </citation>
    <scope>NUCLEOTIDE SEQUENCE [LARGE SCALE GENOMIC DNA]</scope>
    <source>
        <strain evidence="11">XCY_ONT2</strain>
    </source>
</reference>
<comment type="similarity">
    <text evidence="2">Belongs to the glutamate-gated ion channel (TC 1.A.10.1) family.</text>
</comment>
<evidence type="ECO:0000313" key="12">
    <source>
        <dbReference type="Proteomes" id="UP001329430"/>
    </source>
</evidence>
<gene>
    <name evidence="11" type="ORF">RI129_005922</name>
</gene>
<dbReference type="PANTHER" id="PTHR42643:SF33">
    <property type="entry name" value="GLUTAMATE RECEPTOR 2-LIKE PROTEIN"/>
    <property type="match status" value="1"/>
</dbReference>
<comment type="caution">
    <text evidence="11">The sequence shown here is derived from an EMBL/GenBank/DDBJ whole genome shotgun (WGS) entry which is preliminary data.</text>
</comment>
<evidence type="ECO:0000259" key="10">
    <source>
        <dbReference type="Pfam" id="PF00060"/>
    </source>
</evidence>
<dbReference type="InterPro" id="IPR052192">
    <property type="entry name" value="Insect_Ionotropic_Sensory_Rcpt"/>
</dbReference>
<evidence type="ECO:0000256" key="4">
    <source>
        <dbReference type="ARBA" id="ARBA00022692"/>
    </source>
</evidence>
<keyword evidence="12" id="KW-1185">Reference proteome</keyword>
<keyword evidence="4 9" id="KW-0812">Transmembrane</keyword>
<evidence type="ECO:0000256" key="9">
    <source>
        <dbReference type="SAM" id="Phobius"/>
    </source>
</evidence>
<keyword evidence="5 9" id="KW-1133">Transmembrane helix</keyword>
<comment type="subcellular location">
    <subcellularLocation>
        <location evidence="1">Cell membrane</location>
        <topology evidence="1">Multi-pass membrane protein</topology>
    </subcellularLocation>
</comment>
<feature type="transmembrane region" description="Helical" evidence="9">
    <location>
        <begin position="302"/>
        <end position="323"/>
    </location>
</feature>
<dbReference type="InterPro" id="IPR001320">
    <property type="entry name" value="Iontro_rcpt_C"/>
</dbReference>
<evidence type="ECO:0000256" key="6">
    <source>
        <dbReference type="ARBA" id="ARBA00023136"/>
    </source>
</evidence>
<keyword evidence="8" id="KW-0325">Glycoprotein</keyword>
<evidence type="ECO:0000256" key="2">
    <source>
        <dbReference type="ARBA" id="ARBA00008685"/>
    </source>
</evidence>
<dbReference type="GO" id="GO:0015276">
    <property type="term" value="F:ligand-gated monoatomic ion channel activity"/>
    <property type="evidence" value="ECO:0007669"/>
    <property type="project" value="InterPro"/>
</dbReference>
<name>A0AAN7VBK2_9COLE</name>
<dbReference type="Proteomes" id="UP001329430">
    <property type="component" value="Chromosome 4"/>
</dbReference>
<dbReference type="Gene3D" id="3.40.190.10">
    <property type="entry name" value="Periplasmic binding protein-like II"/>
    <property type="match status" value="1"/>
</dbReference>
<keyword evidence="7" id="KW-0675">Receptor</keyword>